<dbReference type="EMBL" id="JBHRZG010000010">
    <property type="protein sequence ID" value="MFC3833101.1"/>
    <property type="molecule type" value="Genomic_DNA"/>
</dbReference>
<evidence type="ECO:0000256" key="1">
    <source>
        <dbReference type="SAM" id="Phobius"/>
    </source>
</evidence>
<sequence>MDNINVLAKIAGMEKDIEYLKSGHAEFKEFMKRFEAVPYQINSINDKMDTLLDRVKAVEEEEDDGDTRTKKAFDWGADWIKYVALFLLGLVVIIGGLLGIPIPFIGGS</sequence>
<evidence type="ECO:0000313" key="2">
    <source>
        <dbReference type="EMBL" id="MFC3833101.1"/>
    </source>
</evidence>
<keyword evidence="1" id="KW-0812">Transmembrane</keyword>
<proteinExistence type="predicted"/>
<name>A0ABV7ZAG0_9DEIO</name>
<dbReference type="Proteomes" id="UP001595803">
    <property type="component" value="Unassembled WGS sequence"/>
</dbReference>
<feature type="transmembrane region" description="Helical" evidence="1">
    <location>
        <begin position="79"/>
        <end position="105"/>
    </location>
</feature>
<comment type="caution">
    <text evidence="2">The sequence shown here is derived from an EMBL/GenBank/DDBJ whole genome shotgun (WGS) entry which is preliminary data.</text>
</comment>
<reference evidence="3" key="1">
    <citation type="journal article" date="2019" name="Int. J. Syst. Evol. Microbiol.">
        <title>The Global Catalogue of Microorganisms (GCM) 10K type strain sequencing project: providing services to taxonomists for standard genome sequencing and annotation.</title>
        <authorList>
            <consortium name="The Broad Institute Genomics Platform"/>
            <consortium name="The Broad Institute Genome Sequencing Center for Infectious Disease"/>
            <person name="Wu L."/>
            <person name="Ma J."/>
        </authorList>
    </citation>
    <scope>NUCLEOTIDE SEQUENCE [LARGE SCALE GENOMIC DNA]</scope>
    <source>
        <strain evidence="3">CCTCC AB 2017081</strain>
    </source>
</reference>
<keyword evidence="3" id="KW-1185">Reference proteome</keyword>
<evidence type="ECO:0008006" key="4">
    <source>
        <dbReference type="Google" id="ProtNLM"/>
    </source>
</evidence>
<gene>
    <name evidence="2" type="ORF">ACFOSB_09555</name>
</gene>
<keyword evidence="1" id="KW-1133">Transmembrane helix</keyword>
<organism evidence="2 3">
    <name type="scientific">Deinococcus rufus</name>
    <dbReference type="NCBI Taxonomy" id="2136097"/>
    <lineage>
        <taxon>Bacteria</taxon>
        <taxon>Thermotogati</taxon>
        <taxon>Deinococcota</taxon>
        <taxon>Deinococci</taxon>
        <taxon>Deinococcales</taxon>
        <taxon>Deinococcaceae</taxon>
        <taxon>Deinococcus</taxon>
    </lineage>
</organism>
<accession>A0ABV7ZAG0</accession>
<keyword evidence="1" id="KW-0472">Membrane</keyword>
<evidence type="ECO:0000313" key="3">
    <source>
        <dbReference type="Proteomes" id="UP001595803"/>
    </source>
</evidence>
<dbReference type="RefSeq" id="WP_322472555.1">
    <property type="nucleotide sequence ID" value="NZ_JBHRZG010000010.1"/>
</dbReference>
<protein>
    <recommendedName>
        <fullName evidence="4">TMhelix containing protein</fullName>
    </recommendedName>
</protein>